<dbReference type="Proteomes" id="UP000236286">
    <property type="component" value="Unassembled WGS sequence"/>
</dbReference>
<protein>
    <submittedName>
        <fullName evidence="3">MxaS protein</fullName>
    </submittedName>
</protein>
<dbReference type="PANTHER" id="PTHR33608">
    <property type="entry name" value="BLL2464 PROTEIN"/>
    <property type="match status" value="1"/>
</dbReference>
<dbReference type="Gene3D" id="3.40.50.410">
    <property type="entry name" value="von Willebrand factor, type A domain"/>
    <property type="match status" value="1"/>
</dbReference>
<dbReference type="EMBL" id="PDZR01000017">
    <property type="protein sequence ID" value="PNG25289.1"/>
    <property type="molecule type" value="Genomic_DNA"/>
</dbReference>
<evidence type="ECO:0000259" key="2">
    <source>
        <dbReference type="Pfam" id="PF01882"/>
    </source>
</evidence>
<accession>A0A2J7TEV8</accession>
<evidence type="ECO:0000313" key="3">
    <source>
        <dbReference type="EMBL" id="PNG25289.1"/>
    </source>
</evidence>
<name>A0A2J7TEV8_METSI</name>
<sequence>MTDDALLAYRPHARPRTGRPGAHPGADAGSLGLFRNHAPFSRYPEARRIDLRASLRDPFGEIHVRRFEPRNVVDVYALVDLSASMGFVGHAAKIGLVEDICVAMARAAHRYGDAFGIIGADAHIRRDFQIRATRRRSLETEIRELFRRSTPAGRSAAGLAEAANLLAGRRKLVFVLSDFRQTAAVTDALLANLIRHDVVPIIVGDSAEETDLPEWGLIEMQDLETGQRRVVFMRPALRRKWLDEAARRKSALRRLFMRYGRTPVTVADRLDIENLSRQLMEA</sequence>
<organism evidence="3 4">
    <name type="scientific">Methylocella silvestris</name>
    <dbReference type="NCBI Taxonomy" id="199596"/>
    <lineage>
        <taxon>Bacteria</taxon>
        <taxon>Pseudomonadati</taxon>
        <taxon>Pseudomonadota</taxon>
        <taxon>Alphaproteobacteria</taxon>
        <taxon>Hyphomicrobiales</taxon>
        <taxon>Beijerinckiaceae</taxon>
        <taxon>Methylocella</taxon>
    </lineage>
</organism>
<dbReference type="Pfam" id="PF01882">
    <property type="entry name" value="DUF58"/>
    <property type="match status" value="1"/>
</dbReference>
<dbReference type="AlphaFoldDB" id="A0A2J7TEV8"/>
<dbReference type="OrthoDB" id="7779014at2"/>
<proteinExistence type="predicted"/>
<reference evidence="3 4" key="1">
    <citation type="submission" date="2017-10" db="EMBL/GenBank/DDBJ databases">
        <title>Genome announcement of Methylocella silvestris TVC from permafrost.</title>
        <authorList>
            <person name="Wang J."/>
            <person name="Geng K."/>
            <person name="Ul-Haque F."/>
            <person name="Crombie A.T."/>
            <person name="Street L.E."/>
            <person name="Wookey P.A."/>
            <person name="Murrell J.C."/>
            <person name="Pratscher J."/>
        </authorList>
    </citation>
    <scope>NUCLEOTIDE SEQUENCE [LARGE SCALE GENOMIC DNA]</scope>
    <source>
        <strain evidence="3 4">TVC</strain>
    </source>
</reference>
<gene>
    <name evidence="3" type="ORF">CR492_14145</name>
</gene>
<feature type="domain" description="DUF58" evidence="2">
    <location>
        <begin position="45"/>
        <end position="249"/>
    </location>
</feature>
<evidence type="ECO:0000313" key="4">
    <source>
        <dbReference type="Proteomes" id="UP000236286"/>
    </source>
</evidence>
<dbReference type="RefSeq" id="WP_102844393.1">
    <property type="nucleotide sequence ID" value="NZ_PDZR01000017.1"/>
</dbReference>
<evidence type="ECO:0000256" key="1">
    <source>
        <dbReference type="SAM" id="MobiDB-lite"/>
    </source>
</evidence>
<dbReference type="InterPro" id="IPR002881">
    <property type="entry name" value="DUF58"/>
</dbReference>
<feature type="region of interest" description="Disordered" evidence="1">
    <location>
        <begin position="10"/>
        <end position="29"/>
    </location>
</feature>
<comment type="caution">
    <text evidence="3">The sequence shown here is derived from an EMBL/GenBank/DDBJ whole genome shotgun (WGS) entry which is preliminary data.</text>
</comment>
<dbReference type="SUPFAM" id="SSF53300">
    <property type="entry name" value="vWA-like"/>
    <property type="match status" value="1"/>
</dbReference>
<dbReference type="InterPro" id="IPR036465">
    <property type="entry name" value="vWFA_dom_sf"/>
</dbReference>
<dbReference type="PANTHER" id="PTHR33608:SF6">
    <property type="entry name" value="BLL2464 PROTEIN"/>
    <property type="match status" value="1"/>
</dbReference>